<keyword evidence="8 10" id="KW-0520">NAD</keyword>
<dbReference type="SUPFAM" id="SSF52374">
    <property type="entry name" value="Nucleotidylyl transferase"/>
    <property type="match status" value="1"/>
</dbReference>
<dbReference type="EC" id="2.7.7.18" evidence="10"/>
<accession>A0A1V4QEJ9</accession>
<dbReference type="AlphaFoldDB" id="A0A1V4QEJ9"/>
<evidence type="ECO:0000256" key="8">
    <source>
        <dbReference type="ARBA" id="ARBA00023027"/>
    </source>
</evidence>
<keyword evidence="3 10" id="KW-0662">Pyridine nucleotide biosynthesis</keyword>
<comment type="function">
    <text evidence="1 10">Catalyzes the reversible adenylation of nicotinate mononucleotide (NaMN) to nicotinic acid adenine dinucleotide (NaAD).</text>
</comment>
<organism evidence="12 13">
    <name type="scientific">candidate division WOR-3 bacterium 4484_100</name>
    <dbReference type="NCBI Taxonomy" id="1936077"/>
    <lineage>
        <taxon>Bacteria</taxon>
        <taxon>Bacteria division WOR-3</taxon>
    </lineage>
</organism>
<evidence type="ECO:0000256" key="10">
    <source>
        <dbReference type="HAMAP-Rule" id="MF_00244"/>
    </source>
</evidence>
<dbReference type="Proteomes" id="UP000191663">
    <property type="component" value="Unassembled WGS sequence"/>
</dbReference>
<dbReference type="NCBIfam" id="NF000840">
    <property type="entry name" value="PRK00071.1-3"/>
    <property type="match status" value="1"/>
</dbReference>
<keyword evidence="4 10" id="KW-0808">Transferase</keyword>
<dbReference type="CDD" id="cd02165">
    <property type="entry name" value="NMNAT"/>
    <property type="match status" value="1"/>
</dbReference>
<dbReference type="NCBIfam" id="TIGR00125">
    <property type="entry name" value="cyt_tran_rel"/>
    <property type="match status" value="1"/>
</dbReference>
<dbReference type="InterPro" id="IPR004821">
    <property type="entry name" value="Cyt_trans-like"/>
</dbReference>
<dbReference type="InterPro" id="IPR005248">
    <property type="entry name" value="NadD/NMNAT"/>
</dbReference>
<gene>
    <name evidence="10" type="primary">nadD</name>
    <name evidence="12" type="ORF">BXT86_06610</name>
</gene>
<sequence>MNRYGIFGGLFDPPHLGHLIIAQGVLEEFGLKKIIFVPAYNPPHKHRYSSYRVRCRMVELAIEGNANFLLSGIEERMSGKTYTIEVVKRLKQEIKGRLYLIIGADQWLEIKTWRSPEKLIRECQVVVVPRPGYELNKGILRRKGILTSHTPLIDISSTRIRKMVKQGANIRYLVPEPVLRYIRRQRLYR</sequence>
<dbReference type="Gene3D" id="3.40.50.620">
    <property type="entry name" value="HUPs"/>
    <property type="match status" value="1"/>
</dbReference>
<evidence type="ECO:0000256" key="9">
    <source>
        <dbReference type="ARBA" id="ARBA00048721"/>
    </source>
</evidence>
<dbReference type="GO" id="GO:0004515">
    <property type="term" value="F:nicotinate-nucleotide adenylyltransferase activity"/>
    <property type="evidence" value="ECO:0007669"/>
    <property type="project" value="UniProtKB-UniRule"/>
</dbReference>
<keyword evidence="6 10" id="KW-0547">Nucleotide-binding</keyword>
<evidence type="ECO:0000256" key="1">
    <source>
        <dbReference type="ARBA" id="ARBA00002324"/>
    </source>
</evidence>
<comment type="catalytic activity">
    <reaction evidence="9 10">
        <text>nicotinate beta-D-ribonucleotide + ATP + H(+) = deamido-NAD(+) + diphosphate</text>
        <dbReference type="Rhea" id="RHEA:22860"/>
        <dbReference type="ChEBI" id="CHEBI:15378"/>
        <dbReference type="ChEBI" id="CHEBI:30616"/>
        <dbReference type="ChEBI" id="CHEBI:33019"/>
        <dbReference type="ChEBI" id="CHEBI:57502"/>
        <dbReference type="ChEBI" id="CHEBI:58437"/>
        <dbReference type="EC" id="2.7.7.18"/>
    </reaction>
</comment>
<dbReference type="NCBIfam" id="TIGR00482">
    <property type="entry name" value="nicotinate (nicotinamide) nucleotide adenylyltransferase"/>
    <property type="match status" value="1"/>
</dbReference>
<reference evidence="13" key="1">
    <citation type="submission" date="2017-01" db="EMBL/GenBank/DDBJ databases">
        <title>Novel pathways for hydrocarbon cycling and metabolic interdependencies in hydrothermal sediment communities.</title>
        <authorList>
            <person name="Dombrowski N."/>
            <person name="Seitz K."/>
            <person name="Teske A."/>
            <person name="Baker B."/>
        </authorList>
    </citation>
    <scope>NUCLEOTIDE SEQUENCE [LARGE SCALE GENOMIC DNA]</scope>
</reference>
<name>A0A1V4QEJ9_UNCW3</name>
<evidence type="ECO:0000256" key="4">
    <source>
        <dbReference type="ARBA" id="ARBA00022679"/>
    </source>
</evidence>
<evidence type="ECO:0000256" key="6">
    <source>
        <dbReference type="ARBA" id="ARBA00022741"/>
    </source>
</evidence>
<keyword evidence="5 10" id="KW-0548">Nucleotidyltransferase</keyword>
<dbReference type="GO" id="GO:0009435">
    <property type="term" value="P:NAD+ biosynthetic process"/>
    <property type="evidence" value="ECO:0007669"/>
    <property type="project" value="UniProtKB-UniRule"/>
</dbReference>
<feature type="domain" description="Cytidyltransferase-like" evidence="11">
    <location>
        <begin position="6"/>
        <end position="162"/>
    </location>
</feature>
<comment type="similarity">
    <text evidence="10">Belongs to the NadD family.</text>
</comment>
<evidence type="ECO:0000313" key="13">
    <source>
        <dbReference type="Proteomes" id="UP000191663"/>
    </source>
</evidence>
<evidence type="ECO:0000313" key="12">
    <source>
        <dbReference type="EMBL" id="OPX17421.1"/>
    </source>
</evidence>
<comment type="pathway">
    <text evidence="2 10">Cofactor biosynthesis; NAD(+) biosynthesis; deamido-NAD(+) from nicotinate D-ribonucleotide: step 1/1.</text>
</comment>
<protein>
    <recommendedName>
        <fullName evidence="10">Probable nicotinate-nucleotide adenylyltransferase</fullName>
        <ecNumber evidence="10">2.7.7.18</ecNumber>
    </recommendedName>
    <alternativeName>
        <fullName evidence="10">Deamido-NAD(+) diphosphorylase</fullName>
    </alternativeName>
    <alternativeName>
        <fullName evidence="10">Deamido-NAD(+) pyrophosphorylase</fullName>
    </alternativeName>
    <alternativeName>
        <fullName evidence="10">Nicotinate mononucleotide adenylyltransferase</fullName>
        <shortName evidence="10">NaMN adenylyltransferase</shortName>
    </alternativeName>
</protein>
<evidence type="ECO:0000259" key="11">
    <source>
        <dbReference type="Pfam" id="PF01467"/>
    </source>
</evidence>
<dbReference type="EMBL" id="MUKB01000128">
    <property type="protein sequence ID" value="OPX17421.1"/>
    <property type="molecule type" value="Genomic_DNA"/>
</dbReference>
<evidence type="ECO:0000256" key="3">
    <source>
        <dbReference type="ARBA" id="ARBA00022642"/>
    </source>
</evidence>
<proteinExistence type="inferred from homology"/>
<dbReference type="PANTHER" id="PTHR39321:SF3">
    <property type="entry name" value="PHOSPHOPANTETHEINE ADENYLYLTRANSFERASE"/>
    <property type="match status" value="1"/>
</dbReference>
<dbReference type="PANTHER" id="PTHR39321">
    <property type="entry name" value="NICOTINATE-NUCLEOTIDE ADENYLYLTRANSFERASE-RELATED"/>
    <property type="match status" value="1"/>
</dbReference>
<dbReference type="GO" id="GO:0005524">
    <property type="term" value="F:ATP binding"/>
    <property type="evidence" value="ECO:0007669"/>
    <property type="project" value="UniProtKB-KW"/>
</dbReference>
<dbReference type="HAMAP" id="MF_00244">
    <property type="entry name" value="NaMN_adenylyltr"/>
    <property type="match status" value="1"/>
</dbReference>
<dbReference type="Pfam" id="PF01467">
    <property type="entry name" value="CTP_transf_like"/>
    <property type="match status" value="1"/>
</dbReference>
<evidence type="ECO:0000256" key="5">
    <source>
        <dbReference type="ARBA" id="ARBA00022695"/>
    </source>
</evidence>
<dbReference type="UniPathway" id="UPA00253">
    <property type="reaction ID" value="UER00332"/>
</dbReference>
<keyword evidence="7 10" id="KW-0067">ATP-binding</keyword>
<comment type="caution">
    <text evidence="12">The sequence shown here is derived from an EMBL/GenBank/DDBJ whole genome shotgun (WGS) entry which is preliminary data.</text>
</comment>
<evidence type="ECO:0000256" key="2">
    <source>
        <dbReference type="ARBA" id="ARBA00005019"/>
    </source>
</evidence>
<evidence type="ECO:0000256" key="7">
    <source>
        <dbReference type="ARBA" id="ARBA00022840"/>
    </source>
</evidence>
<dbReference type="InterPro" id="IPR014729">
    <property type="entry name" value="Rossmann-like_a/b/a_fold"/>
</dbReference>